<feature type="non-terminal residue" evidence="1">
    <location>
        <position position="46"/>
    </location>
</feature>
<organism evidence="1 2">
    <name type="scientific">Racocetra fulgida</name>
    <dbReference type="NCBI Taxonomy" id="60492"/>
    <lineage>
        <taxon>Eukaryota</taxon>
        <taxon>Fungi</taxon>
        <taxon>Fungi incertae sedis</taxon>
        <taxon>Mucoromycota</taxon>
        <taxon>Glomeromycotina</taxon>
        <taxon>Glomeromycetes</taxon>
        <taxon>Diversisporales</taxon>
        <taxon>Gigasporaceae</taxon>
        <taxon>Racocetra</taxon>
    </lineage>
</organism>
<name>A0A9N9KDZ2_9GLOM</name>
<dbReference type="EMBL" id="CAJVPZ010103084">
    <property type="protein sequence ID" value="CAG8823019.1"/>
    <property type="molecule type" value="Genomic_DNA"/>
</dbReference>
<evidence type="ECO:0000313" key="1">
    <source>
        <dbReference type="EMBL" id="CAG8823019.1"/>
    </source>
</evidence>
<proteinExistence type="predicted"/>
<gene>
    <name evidence="1" type="ORF">RFULGI_LOCUS19809</name>
</gene>
<comment type="caution">
    <text evidence="1">The sequence shown here is derived from an EMBL/GenBank/DDBJ whole genome shotgun (WGS) entry which is preliminary data.</text>
</comment>
<dbReference type="AlphaFoldDB" id="A0A9N9KDZ2"/>
<reference evidence="1" key="1">
    <citation type="submission" date="2021-06" db="EMBL/GenBank/DDBJ databases">
        <authorList>
            <person name="Kallberg Y."/>
            <person name="Tangrot J."/>
            <person name="Rosling A."/>
        </authorList>
    </citation>
    <scope>NUCLEOTIDE SEQUENCE</scope>
    <source>
        <strain evidence="1">IN212</strain>
    </source>
</reference>
<dbReference type="OrthoDB" id="2237231at2759"/>
<dbReference type="Proteomes" id="UP000789396">
    <property type="component" value="Unassembled WGS sequence"/>
</dbReference>
<accession>A0A9N9KDZ2</accession>
<protein>
    <submittedName>
        <fullName evidence="1">10404_t:CDS:1</fullName>
    </submittedName>
</protein>
<sequence>IISEPSEPKLHQLNHYLVSIVDQLIELWEGIDLLATFESPSGKRIK</sequence>
<feature type="non-terminal residue" evidence="1">
    <location>
        <position position="1"/>
    </location>
</feature>
<keyword evidence="2" id="KW-1185">Reference proteome</keyword>
<evidence type="ECO:0000313" key="2">
    <source>
        <dbReference type="Proteomes" id="UP000789396"/>
    </source>
</evidence>